<dbReference type="GO" id="GO:0000077">
    <property type="term" value="P:DNA damage checkpoint signaling"/>
    <property type="evidence" value="ECO:0007669"/>
    <property type="project" value="InterPro"/>
</dbReference>
<evidence type="ECO:0000313" key="3">
    <source>
        <dbReference type="Proteomes" id="UP000472267"/>
    </source>
</evidence>
<dbReference type="InterPro" id="IPR033349">
    <property type="entry name" value="ATRIP"/>
</dbReference>
<organism evidence="2 3">
    <name type="scientific">Salarias fasciatus</name>
    <name type="common">Jewelled blenny</name>
    <name type="synonym">Blennius fasciatus</name>
    <dbReference type="NCBI Taxonomy" id="181472"/>
    <lineage>
        <taxon>Eukaryota</taxon>
        <taxon>Metazoa</taxon>
        <taxon>Chordata</taxon>
        <taxon>Craniata</taxon>
        <taxon>Vertebrata</taxon>
        <taxon>Euteleostomi</taxon>
        <taxon>Actinopterygii</taxon>
        <taxon>Neopterygii</taxon>
        <taxon>Teleostei</taxon>
        <taxon>Neoteleostei</taxon>
        <taxon>Acanthomorphata</taxon>
        <taxon>Ovalentaria</taxon>
        <taxon>Blenniimorphae</taxon>
        <taxon>Blenniiformes</taxon>
        <taxon>Blennioidei</taxon>
        <taxon>Blenniidae</taxon>
        <taxon>Salariinae</taxon>
        <taxon>Salarias</taxon>
    </lineage>
</organism>
<reference evidence="2" key="3">
    <citation type="submission" date="2025-09" db="UniProtKB">
        <authorList>
            <consortium name="Ensembl"/>
        </authorList>
    </citation>
    <scope>IDENTIFICATION</scope>
</reference>
<accession>A0A672J704</accession>
<dbReference type="Ensembl" id="ENSSFAT00005051619.1">
    <property type="protein sequence ID" value="ENSSFAP00005049988.1"/>
    <property type="gene ID" value="ENSSFAG00005024141.1"/>
</dbReference>
<dbReference type="PANTHER" id="PTHR28594:SF1">
    <property type="entry name" value="ATR-INTERACTING PROTEIN"/>
    <property type="match status" value="1"/>
</dbReference>
<dbReference type="InParanoid" id="A0A672J704"/>
<dbReference type="GO" id="GO:0006281">
    <property type="term" value="P:DNA repair"/>
    <property type="evidence" value="ECO:0007669"/>
    <property type="project" value="TreeGrafter"/>
</dbReference>
<reference evidence="2" key="1">
    <citation type="submission" date="2019-06" db="EMBL/GenBank/DDBJ databases">
        <authorList>
            <consortium name="Wellcome Sanger Institute Data Sharing"/>
        </authorList>
    </citation>
    <scope>NUCLEOTIDE SEQUENCE [LARGE SCALE GENOMIC DNA]</scope>
</reference>
<reference evidence="2" key="2">
    <citation type="submission" date="2025-08" db="UniProtKB">
        <authorList>
            <consortium name="Ensembl"/>
        </authorList>
    </citation>
    <scope>IDENTIFICATION</scope>
</reference>
<dbReference type="Proteomes" id="UP000472267">
    <property type="component" value="Chromosome 5"/>
</dbReference>
<protein>
    <submittedName>
        <fullName evidence="2">Uncharacterized protein</fullName>
    </submittedName>
</protein>
<evidence type="ECO:0000256" key="1">
    <source>
        <dbReference type="SAM" id="MobiDB-lite"/>
    </source>
</evidence>
<keyword evidence="3" id="KW-1185">Reference proteome</keyword>
<dbReference type="AlphaFoldDB" id="A0A672J704"/>
<proteinExistence type="predicted"/>
<name>A0A672J704_SALFA</name>
<evidence type="ECO:0000313" key="2">
    <source>
        <dbReference type="Ensembl" id="ENSSFAP00005049988.1"/>
    </source>
</evidence>
<dbReference type="PANTHER" id="PTHR28594">
    <property type="entry name" value="ATR-INTERACTING PROTEIN"/>
    <property type="match status" value="1"/>
</dbReference>
<feature type="region of interest" description="Disordered" evidence="1">
    <location>
        <begin position="88"/>
        <end position="111"/>
    </location>
</feature>
<sequence>MNCPPTKRLRGLNQDVVTAFDDPFGDDEDFTQDDLDEIDIIASQAITSTAVHSGIGSEAGNKAVEPSRLSTRSTSACLIILSVTVSMQPSSEDKSGWVKPLRPKLMSPSCN</sequence>